<feature type="transmembrane region" description="Helical" evidence="1">
    <location>
        <begin position="35"/>
        <end position="52"/>
    </location>
</feature>
<dbReference type="NCBIfam" id="NF041644">
    <property type="entry name" value="CBO0543_fam"/>
    <property type="match status" value="1"/>
</dbReference>
<feature type="transmembrane region" description="Helical" evidence="1">
    <location>
        <begin position="97"/>
        <end position="119"/>
    </location>
</feature>
<evidence type="ECO:0000313" key="3">
    <source>
        <dbReference type="Proteomes" id="UP001596620"/>
    </source>
</evidence>
<dbReference type="Proteomes" id="UP001596620">
    <property type="component" value="Unassembled WGS sequence"/>
</dbReference>
<keyword evidence="3" id="KW-1185">Reference proteome</keyword>
<dbReference type="InterPro" id="IPR048147">
    <property type="entry name" value="CBO0543-like"/>
</dbReference>
<dbReference type="RefSeq" id="WP_382358690.1">
    <property type="nucleotide sequence ID" value="NZ_JBHTGR010000016.1"/>
</dbReference>
<proteinExistence type="predicted"/>
<protein>
    <submittedName>
        <fullName evidence="2">CBO0543 family protein</fullName>
    </submittedName>
</protein>
<feature type="transmembrane region" description="Helical" evidence="1">
    <location>
        <begin position="59"/>
        <end position="77"/>
    </location>
</feature>
<reference evidence="3" key="1">
    <citation type="journal article" date="2019" name="Int. J. Syst. Evol. Microbiol.">
        <title>The Global Catalogue of Microorganisms (GCM) 10K type strain sequencing project: providing services to taxonomists for standard genome sequencing and annotation.</title>
        <authorList>
            <consortium name="The Broad Institute Genomics Platform"/>
            <consortium name="The Broad Institute Genome Sequencing Center for Infectious Disease"/>
            <person name="Wu L."/>
            <person name="Ma J."/>
        </authorList>
    </citation>
    <scope>NUCLEOTIDE SEQUENCE [LARGE SCALE GENOMIC DNA]</scope>
    <source>
        <strain evidence="3">JCM 30234</strain>
    </source>
</reference>
<keyword evidence="1" id="KW-0472">Membrane</keyword>
<name>A0ABW2UX59_9BACI</name>
<keyword evidence="1" id="KW-1133">Transmembrane helix</keyword>
<feature type="transmembrane region" description="Helical" evidence="1">
    <location>
        <begin position="126"/>
        <end position="151"/>
    </location>
</feature>
<organism evidence="2 3">
    <name type="scientific">Lentibacillus kimchii</name>
    <dbReference type="NCBI Taxonomy" id="1542911"/>
    <lineage>
        <taxon>Bacteria</taxon>
        <taxon>Bacillati</taxon>
        <taxon>Bacillota</taxon>
        <taxon>Bacilli</taxon>
        <taxon>Bacillales</taxon>
        <taxon>Bacillaceae</taxon>
        <taxon>Lentibacillus</taxon>
    </lineage>
</organism>
<dbReference type="EMBL" id="JBHTGR010000016">
    <property type="protein sequence ID" value="MFC7747171.1"/>
    <property type="molecule type" value="Genomic_DNA"/>
</dbReference>
<feature type="transmembrane region" description="Helical" evidence="1">
    <location>
        <begin position="157"/>
        <end position="175"/>
    </location>
</feature>
<gene>
    <name evidence="2" type="ORF">ACFQU8_07965</name>
</gene>
<accession>A0ABW2UX59</accession>
<sequence length="196" mass="22710">MKQQPSVSIQKLYDVKQQMFEANYERWVNDVLFTFNWWLLIILTLVVIFIWLKALDTSRLLEILFVGLCIGILATILDVTGDSLSFWTYGYKVVQIITPLNPVDLAVLPVAYMLIYQWFTKWKPYIWATIALAAIGTFVAEPVFELLGIYHLNTWKFIYSFPIYIAMGIGIKALTHKMMAIQRRARSTKQGEEDAT</sequence>
<evidence type="ECO:0000256" key="1">
    <source>
        <dbReference type="SAM" id="Phobius"/>
    </source>
</evidence>
<keyword evidence="1" id="KW-0812">Transmembrane</keyword>
<comment type="caution">
    <text evidence="2">The sequence shown here is derived from an EMBL/GenBank/DDBJ whole genome shotgun (WGS) entry which is preliminary data.</text>
</comment>
<evidence type="ECO:0000313" key="2">
    <source>
        <dbReference type="EMBL" id="MFC7747171.1"/>
    </source>
</evidence>